<dbReference type="AlphaFoldDB" id="A0A318FWB9"/>
<evidence type="ECO:0000256" key="2">
    <source>
        <dbReference type="ARBA" id="ARBA00006671"/>
    </source>
</evidence>
<evidence type="ECO:0000256" key="1">
    <source>
        <dbReference type="ARBA" id="ARBA00004561"/>
    </source>
</evidence>
<proteinExistence type="inferred from homology"/>
<dbReference type="Pfam" id="PF16970">
    <property type="entry name" value="FimA"/>
    <property type="match status" value="1"/>
</dbReference>
<dbReference type="InterPro" id="IPR008966">
    <property type="entry name" value="Adhesion_dom_sf"/>
</dbReference>
<protein>
    <submittedName>
        <fullName evidence="5">Major type 1 subunit fimbrin (Pilin)</fullName>
    </submittedName>
</protein>
<name>A0A318FWB9_KLEOX</name>
<dbReference type="InterPro" id="IPR039458">
    <property type="entry name" value="FimA-like"/>
</dbReference>
<dbReference type="PANTHER" id="PTHR33420">
    <property type="entry name" value="FIMBRIAL SUBUNIT ELFA-RELATED"/>
    <property type="match status" value="1"/>
</dbReference>
<comment type="subcellular location">
    <subcellularLocation>
        <location evidence="1">Fimbrium</location>
    </subcellularLocation>
</comment>
<gene>
    <name evidence="5" type="ORF">DET57_103208</name>
</gene>
<evidence type="ECO:0000256" key="4">
    <source>
        <dbReference type="SAM" id="SignalP"/>
    </source>
</evidence>
<accession>A0A318FWB9</accession>
<dbReference type="GO" id="GO:0043709">
    <property type="term" value="P:cell adhesion involved in single-species biofilm formation"/>
    <property type="evidence" value="ECO:0007669"/>
    <property type="project" value="TreeGrafter"/>
</dbReference>
<evidence type="ECO:0000256" key="3">
    <source>
        <dbReference type="ARBA" id="ARBA00023263"/>
    </source>
</evidence>
<evidence type="ECO:0000313" key="6">
    <source>
        <dbReference type="Proteomes" id="UP000247485"/>
    </source>
</evidence>
<evidence type="ECO:0000313" key="5">
    <source>
        <dbReference type="EMBL" id="PXW47774.1"/>
    </source>
</evidence>
<organism evidence="5 6">
    <name type="scientific">Klebsiella oxytoca</name>
    <dbReference type="NCBI Taxonomy" id="571"/>
    <lineage>
        <taxon>Bacteria</taxon>
        <taxon>Pseudomonadati</taxon>
        <taxon>Pseudomonadota</taxon>
        <taxon>Gammaproteobacteria</taxon>
        <taxon>Enterobacterales</taxon>
        <taxon>Enterobacteriaceae</taxon>
        <taxon>Klebsiella/Raoultella group</taxon>
        <taxon>Klebsiella</taxon>
    </lineage>
</organism>
<dbReference type="Proteomes" id="UP000247485">
    <property type="component" value="Unassembled WGS sequence"/>
</dbReference>
<dbReference type="InterPro" id="IPR050263">
    <property type="entry name" value="Bact_Fimbrial_Adh_Pro"/>
</dbReference>
<dbReference type="RefSeq" id="WP_110272974.1">
    <property type="nucleotide sequence ID" value="NZ_QJJG01000003.1"/>
</dbReference>
<reference evidence="5 6" key="1">
    <citation type="submission" date="2018-05" db="EMBL/GenBank/DDBJ databases">
        <title>Freshwater and sediment microbial communities from various areas in North America, analyzing microbe dynamics in response to fracking.</title>
        <authorList>
            <person name="Lamendella R."/>
        </authorList>
    </citation>
    <scope>NUCLEOTIDE SEQUENCE [LARGE SCALE GENOMIC DNA]</scope>
    <source>
        <strain evidence="5 6">67</strain>
    </source>
</reference>
<dbReference type="EMBL" id="QJJG01000003">
    <property type="protein sequence ID" value="PXW47774.1"/>
    <property type="molecule type" value="Genomic_DNA"/>
</dbReference>
<feature type="chain" id="PRO_5016308910" evidence="4">
    <location>
        <begin position="22"/>
        <end position="186"/>
    </location>
</feature>
<keyword evidence="3" id="KW-0281">Fimbrium</keyword>
<sequence>MKHVLLSTAIASVLIASAAQASDGTINFQGKLTDATCQITIDGSSSPATVVLPTLSTQVLAATGDTAGRTQFNIELSGCTGLVSTSTAAAYFENGSTVDTTTNNLVNTTTGGAGNVQLQLIDIQSNNTIEIGRSSQTSSNTQVVIPNTAGASTGTTMLPYAVQYYALGTTTPGVVTSNVNFSINYQ</sequence>
<dbReference type="PANTHER" id="PTHR33420:SF10">
    <property type="entry name" value="FIMBRIAE MAJOR SUBUNIT"/>
    <property type="match status" value="1"/>
</dbReference>
<dbReference type="GO" id="GO:0009289">
    <property type="term" value="C:pilus"/>
    <property type="evidence" value="ECO:0007669"/>
    <property type="project" value="UniProtKB-SubCell"/>
</dbReference>
<dbReference type="Gene3D" id="2.60.40.1090">
    <property type="entry name" value="Fimbrial-type adhesion domain"/>
    <property type="match status" value="1"/>
</dbReference>
<dbReference type="SUPFAM" id="SSF49401">
    <property type="entry name" value="Bacterial adhesins"/>
    <property type="match status" value="1"/>
</dbReference>
<keyword evidence="4" id="KW-0732">Signal</keyword>
<comment type="caution">
    <text evidence="5">The sequence shown here is derived from an EMBL/GenBank/DDBJ whole genome shotgun (WGS) entry which is preliminary data.</text>
</comment>
<dbReference type="InterPro" id="IPR036937">
    <property type="entry name" value="Adhesion_dom_fimbrial_sf"/>
</dbReference>
<feature type="signal peptide" evidence="4">
    <location>
        <begin position="1"/>
        <end position="21"/>
    </location>
</feature>
<comment type="similarity">
    <text evidence="2">Belongs to the fimbrial protein family.</text>
</comment>